<protein>
    <submittedName>
        <fullName evidence="1">Uncharacterized protein</fullName>
    </submittedName>
</protein>
<dbReference type="GeneID" id="79851939"/>
<accession>A0A540R594</accession>
<reference evidence="1 2" key="1">
    <citation type="submission" date="2019-06" db="EMBL/GenBank/DDBJ databases">
        <title>Draft genome of C. phoceense Strain 272.</title>
        <authorList>
            <person name="Pacheco L.G.C."/>
            <person name="Barberis C.M."/>
            <person name="Almuzara M.N."/>
            <person name="Traglia G.M."/>
            <person name="Santos C.S."/>
            <person name="Rocha D.J.P.G."/>
            <person name="Aguiar E.R.G.R."/>
            <person name="Vay C.A."/>
        </authorList>
    </citation>
    <scope>NUCLEOTIDE SEQUENCE [LARGE SCALE GENOMIC DNA]</scope>
    <source>
        <strain evidence="1 2">272</strain>
    </source>
</reference>
<evidence type="ECO:0000313" key="2">
    <source>
        <dbReference type="Proteomes" id="UP000318080"/>
    </source>
</evidence>
<evidence type="ECO:0000313" key="1">
    <source>
        <dbReference type="EMBL" id="TQE42902.1"/>
    </source>
</evidence>
<dbReference type="AlphaFoldDB" id="A0A540R594"/>
<comment type="caution">
    <text evidence="1">The sequence shown here is derived from an EMBL/GenBank/DDBJ whole genome shotgun (WGS) entry which is preliminary data.</text>
</comment>
<dbReference type="RefSeq" id="WP_066486018.1">
    <property type="nucleotide sequence ID" value="NZ_JADPQA010000016.1"/>
</dbReference>
<sequence>MDAPSDAAAAAFEYAGADAAMDYLYDFFDADLADRVRADRALVPEGMEDLLAAHSLEDYVWLWLKDTGPNSFWQFLLDGAADEDYQIEDARWALGMRLKEWAMDSPPHIAWFKEDGSELPVIA</sequence>
<dbReference type="EMBL" id="VHIR01000016">
    <property type="protein sequence ID" value="TQE42902.1"/>
    <property type="molecule type" value="Genomic_DNA"/>
</dbReference>
<dbReference type="Proteomes" id="UP000318080">
    <property type="component" value="Unassembled WGS sequence"/>
</dbReference>
<proteinExistence type="predicted"/>
<name>A0A540R594_9CORY</name>
<organism evidence="1 2">
    <name type="scientific">Corynebacterium phoceense</name>
    <dbReference type="NCBI Taxonomy" id="1686286"/>
    <lineage>
        <taxon>Bacteria</taxon>
        <taxon>Bacillati</taxon>
        <taxon>Actinomycetota</taxon>
        <taxon>Actinomycetes</taxon>
        <taxon>Mycobacteriales</taxon>
        <taxon>Corynebacteriaceae</taxon>
        <taxon>Corynebacterium</taxon>
    </lineage>
</organism>
<keyword evidence="2" id="KW-1185">Reference proteome</keyword>
<gene>
    <name evidence="1" type="ORF">EJK80_10340</name>
</gene>
<dbReference type="STRING" id="1686286.GCA_900092335_00611"/>